<dbReference type="CDD" id="cd00085">
    <property type="entry name" value="HNHc"/>
    <property type="match status" value="1"/>
</dbReference>
<gene>
    <name evidence="2" type="ORF">SPIRO4BDMA_50241</name>
</gene>
<evidence type="ECO:0000313" key="2">
    <source>
        <dbReference type="EMBL" id="SLM18726.1"/>
    </source>
</evidence>
<organism evidence="2">
    <name type="scientific">uncultured spirochete</name>
    <dbReference type="NCBI Taxonomy" id="156406"/>
    <lineage>
        <taxon>Bacteria</taxon>
        <taxon>Pseudomonadati</taxon>
        <taxon>Spirochaetota</taxon>
        <taxon>Spirochaetia</taxon>
        <taxon>Spirochaetales</taxon>
        <taxon>environmental samples</taxon>
    </lineage>
</organism>
<dbReference type="Pfam" id="PF13391">
    <property type="entry name" value="HNH_2"/>
    <property type="match status" value="1"/>
</dbReference>
<reference evidence="2" key="1">
    <citation type="submission" date="2017-02" db="EMBL/GenBank/DDBJ databases">
        <authorList>
            <person name="Regsiter A."/>
            <person name="William W."/>
        </authorList>
    </citation>
    <scope>NUCLEOTIDE SEQUENCE</scope>
    <source>
        <strain evidence="2">BdmA 4</strain>
    </source>
</reference>
<dbReference type="EMBL" id="FWDO01000005">
    <property type="protein sequence ID" value="SLM18726.1"/>
    <property type="molecule type" value="Genomic_DNA"/>
</dbReference>
<name>A0A3P3XQY1_9SPIR</name>
<proteinExistence type="predicted"/>
<sequence length="244" mass="27905">MSVTDKTRKLIWVKTGNRCAICRQKLTIDETSKDSDSVVGDECHIVSESENGPRFDKSYPEERIDSEENLIVLCKTHHKMIDDQVDTYTTEVLRAIKKNHEKWVETKLSQNGEIKPVRIVRHKNKIPKKLSRVTDGQELFNIASSYLSYYHDFPDNLSTEEAELIGSFLQNVTDWADLSDAIEPIDKVRAVKSISDNLDRLQDYGFLVFVAVEEQEIEGGIGPSSIWNALHLTIVQDDDPRIQK</sequence>
<evidence type="ECO:0000259" key="1">
    <source>
        <dbReference type="Pfam" id="PF13391"/>
    </source>
</evidence>
<feature type="domain" description="HNH nuclease" evidence="1">
    <location>
        <begin position="19"/>
        <end position="83"/>
    </location>
</feature>
<protein>
    <recommendedName>
        <fullName evidence="1">HNH nuclease domain-containing protein</fullName>
    </recommendedName>
</protein>
<dbReference type="InterPro" id="IPR003615">
    <property type="entry name" value="HNH_nuc"/>
</dbReference>
<dbReference type="AlphaFoldDB" id="A0A3P3XQY1"/>
<accession>A0A3P3XQY1</accession>